<sequence>MASQEVVKLQERKASLEEELARTERQIYELEGEYLQETVKDGNILRGWEGYLGKQASSGAIRRINRFREADRMFSSSSVTSSGQSGFVGKKASTGDAASSSGANAKIKKLRKRAREESQAAAQE</sequence>
<evidence type="ECO:0000256" key="2">
    <source>
        <dbReference type="ARBA" id="ARBA00010916"/>
    </source>
</evidence>
<feature type="compositionally biased region" description="Low complexity" evidence="9">
    <location>
        <begin position="74"/>
        <end position="105"/>
    </location>
</feature>
<evidence type="ECO:0000256" key="8">
    <source>
        <dbReference type="SAM" id="Coils"/>
    </source>
</evidence>
<keyword evidence="6" id="KW-0804">Transcription</keyword>
<dbReference type="Pfam" id="PF09340">
    <property type="entry name" value="NuA4"/>
    <property type="match status" value="1"/>
</dbReference>
<evidence type="ECO:0000256" key="4">
    <source>
        <dbReference type="ARBA" id="ARBA00023015"/>
    </source>
</evidence>
<dbReference type="PANTHER" id="PTHR13476">
    <property type="entry name" value="CHROMATIN MODIFICATION-RELATED PROTEIN MEAF6"/>
    <property type="match status" value="1"/>
</dbReference>
<keyword evidence="7" id="KW-0539">Nucleus</keyword>
<feature type="region of interest" description="Disordered" evidence="9">
    <location>
        <begin position="73"/>
        <end position="124"/>
    </location>
</feature>
<evidence type="ECO:0000313" key="10">
    <source>
        <dbReference type="EMBL" id="CAD8522659.1"/>
    </source>
</evidence>
<dbReference type="GO" id="GO:0006325">
    <property type="term" value="P:chromatin organization"/>
    <property type="evidence" value="ECO:0007669"/>
    <property type="project" value="UniProtKB-KW"/>
</dbReference>
<comment type="similarity">
    <text evidence="2">Belongs to the EAF6 family.</text>
</comment>
<dbReference type="InterPro" id="IPR015418">
    <property type="entry name" value="Eaf6"/>
</dbReference>
<evidence type="ECO:0000256" key="3">
    <source>
        <dbReference type="ARBA" id="ARBA00022853"/>
    </source>
</evidence>
<accession>A0A7S0II67</accession>
<comment type="subcellular location">
    <subcellularLocation>
        <location evidence="1">Nucleus</location>
    </subcellularLocation>
</comment>
<proteinExistence type="inferred from homology"/>
<reference evidence="10" key="1">
    <citation type="submission" date="2021-01" db="EMBL/GenBank/DDBJ databases">
        <authorList>
            <person name="Corre E."/>
            <person name="Pelletier E."/>
            <person name="Niang G."/>
            <person name="Scheremetjew M."/>
            <person name="Finn R."/>
            <person name="Kale V."/>
            <person name="Holt S."/>
            <person name="Cochrane G."/>
            <person name="Meng A."/>
            <person name="Brown T."/>
            <person name="Cohen L."/>
        </authorList>
    </citation>
    <scope>NUCLEOTIDE SEQUENCE</scope>
    <source>
        <strain evidence="10">RCC1130</strain>
    </source>
</reference>
<dbReference type="EMBL" id="HBER01000674">
    <property type="protein sequence ID" value="CAD8522659.1"/>
    <property type="molecule type" value="Transcribed_RNA"/>
</dbReference>
<keyword evidence="3" id="KW-0156">Chromatin regulator</keyword>
<name>A0A7S0II67_9EUKA</name>
<organism evidence="10">
    <name type="scientific">Calcidiscus leptoporus</name>
    <dbReference type="NCBI Taxonomy" id="127549"/>
    <lineage>
        <taxon>Eukaryota</taxon>
        <taxon>Haptista</taxon>
        <taxon>Haptophyta</taxon>
        <taxon>Prymnesiophyceae</taxon>
        <taxon>Coccolithales</taxon>
        <taxon>Calcidiscaceae</taxon>
        <taxon>Calcidiscus</taxon>
    </lineage>
</organism>
<keyword evidence="5 8" id="KW-0175">Coiled coil</keyword>
<protein>
    <recommendedName>
        <fullName evidence="11">Chromatin modification-related protein MEAF6</fullName>
    </recommendedName>
</protein>
<evidence type="ECO:0000256" key="6">
    <source>
        <dbReference type="ARBA" id="ARBA00023163"/>
    </source>
</evidence>
<evidence type="ECO:0000256" key="9">
    <source>
        <dbReference type="SAM" id="MobiDB-lite"/>
    </source>
</evidence>
<evidence type="ECO:0008006" key="11">
    <source>
        <dbReference type="Google" id="ProtNLM"/>
    </source>
</evidence>
<feature type="coiled-coil region" evidence="8">
    <location>
        <begin position="6"/>
        <end position="33"/>
    </location>
</feature>
<keyword evidence="4" id="KW-0805">Transcription regulation</keyword>
<dbReference type="AlphaFoldDB" id="A0A7S0II67"/>
<dbReference type="GO" id="GO:0005634">
    <property type="term" value="C:nucleus"/>
    <property type="evidence" value="ECO:0007669"/>
    <property type="project" value="UniProtKB-SubCell"/>
</dbReference>
<gene>
    <name evidence="10" type="ORF">CLEP1334_LOCUS369</name>
</gene>
<evidence type="ECO:0000256" key="1">
    <source>
        <dbReference type="ARBA" id="ARBA00004123"/>
    </source>
</evidence>
<dbReference type="GO" id="GO:0000123">
    <property type="term" value="C:histone acetyltransferase complex"/>
    <property type="evidence" value="ECO:0007669"/>
    <property type="project" value="InterPro"/>
</dbReference>
<evidence type="ECO:0000256" key="5">
    <source>
        <dbReference type="ARBA" id="ARBA00023054"/>
    </source>
</evidence>
<evidence type="ECO:0000256" key="7">
    <source>
        <dbReference type="ARBA" id="ARBA00023242"/>
    </source>
</evidence>